<evidence type="ECO:0000256" key="5">
    <source>
        <dbReference type="SAM" id="Phobius"/>
    </source>
</evidence>
<protein>
    <recommendedName>
        <fullName evidence="6">Lipopolysaccharide assembly protein A domain-containing protein</fullName>
    </recommendedName>
</protein>
<dbReference type="GO" id="GO:0005886">
    <property type="term" value="C:plasma membrane"/>
    <property type="evidence" value="ECO:0007669"/>
    <property type="project" value="InterPro"/>
</dbReference>
<evidence type="ECO:0000256" key="3">
    <source>
        <dbReference type="ARBA" id="ARBA00022989"/>
    </source>
</evidence>
<name>A0A2H0M0K3_9BACT</name>
<proteinExistence type="predicted"/>
<dbReference type="Pfam" id="PF06305">
    <property type="entry name" value="LapA_dom"/>
    <property type="match status" value="1"/>
</dbReference>
<evidence type="ECO:0000259" key="6">
    <source>
        <dbReference type="Pfam" id="PF06305"/>
    </source>
</evidence>
<feature type="domain" description="Lipopolysaccharide assembly protein A" evidence="6">
    <location>
        <begin position="21"/>
        <end position="59"/>
    </location>
</feature>
<sequence length="62" mass="7115">MTWKWIVIVTVLTILIVFTAQNYESVQIKFLAWSFKSSSAVMIFISLTIGFLVGLLMCIRKN</sequence>
<keyword evidence="4 5" id="KW-0472">Membrane</keyword>
<dbReference type="AlphaFoldDB" id="A0A2H0M0K3"/>
<keyword evidence="2 5" id="KW-0812">Transmembrane</keyword>
<dbReference type="Proteomes" id="UP000229641">
    <property type="component" value="Unassembled WGS sequence"/>
</dbReference>
<evidence type="ECO:0000313" key="7">
    <source>
        <dbReference type="EMBL" id="PIQ89444.1"/>
    </source>
</evidence>
<evidence type="ECO:0000256" key="4">
    <source>
        <dbReference type="ARBA" id="ARBA00023136"/>
    </source>
</evidence>
<dbReference type="InterPro" id="IPR010445">
    <property type="entry name" value="LapA_dom"/>
</dbReference>
<keyword evidence="3 5" id="KW-1133">Transmembrane helix</keyword>
<evidence type="ECO:0000256" key="2">
    <source>
        <dbReference type="ARBA" id="ARBA00022692"/>
    </source>
</evidence>
<gene>
    <name evidence="7" type="ORF">COV72_03025</name>
</gene>
<evidence type="ECO:0000256" key="1">
    <source>
        <dbReference type="ARBA" id="ARBA00022475"/>
    </source>
</evidence>
<feature type="transmembrane region" description="Helical" evidence="5">
    <location>
        <begin position="38"/>
        <end position="59"/>
    </location>
</feature>
<dbReference type="EMBL" id="PCWA01000039">
    <property type="protein sequence ID" value="PIQ89444.1"/>
    <property type="molecule type" value="Genomic_DNA"/>
</dbReference>
<organism evidence="7 8">
    <name type="scientific">Candidatus Ghiorseimicrobium undicola</name>
    <dbReference type="NCBI Taxonomy" id="1974746"/>
    <lineage>
        <taxon>Bacteria</taxon>
        <taxon>Pseudomonadati</taxon>
        <taxon>Candidatus Omnitrophota</taxon>
        <taxon>Candidatus Ghiorseimicrobium</taxon>
    </lineage>
</organism>
<accession>A0A2H0M0K3</accession>
<keyword evidence="1" id="KW-1003">Cell membrane</keyword>
<comment type="caution">
    <text evidence="7">The sequence shown here is derived from an EMBL/GenBank/DDBJ whole genome shotgun (WGS) entry which is preliminary data.</text>
</comment>
<reference evidence="7 8" key="1">
    <citation type="submission" date="2017-09" db="EMBL/GenBank/DDBJ databases">
        <title>Depth-based differentiation of microbial function through sediment-hosted aquifers and enrichment of novel symbionts in the deep terrestrial subsurface.</title>
        <authorList>
            <person name="Probst A.J."/>
            <person name="Ladd B."/>
            <person name="Jarett J.K."/>
            <person name="Geller-Mcgrath D.E."/>
            <person name="Sieber C.M."/>
            <person name="Emerson J.B."/>
            <person name="Anantharaman K."/>
            <person name="Thomas B.C."/>
            <person name="Malmstrom R."/>
            <person name="Stieglmeier M."/>
            <person name="Klingl A."/>
            <person name="Woyke T."/>
            <person name="Ryan C.M."/>
            <person name="Banfield J.F."/>
        </authorList>
    </citation>
    <scope>NUCLEOTIDE SEQUENCE [LARGE SCALE GENOMIC DNA]</scope>
    <source>
        <strain evidence="7">CG11_big_fil_rev_8_21_14_0_20_42_13</strain>
    </source>
</reference>
<evidence type="ECO:0000313" key="8">
    <source>
        <dbReference type="Proteomes" id="UP000229641"/>
    </source>
</evidence>